<dbReference type="EMBL" id="ML179612">
    <property type="protein sequence ID" value="THU84231.1"/>
    <property type="molecule type" value="Genomic_DNA"/>
</dbReference>
<dbReference type="Proteomes" id="UP000297245">
    <property type="component" value="Unassembled WGS sequence"/>
</dbReference>
<proteinExistence type="predicted"/>
<accession>A0A4S8L6W7</accession>
<feature type="transmembrane region" description="Helical" evidence="1">
    <location>
        <begin position="146"/>
        <end position="166"/>
    </location>
</feature>
<dbReference type="OrthoDB" id="3250682at2759"/>
<evidence type="ECO:0000313" key="2">
    <source>
        <dbReference type="EMBL" id="THU84231.1"/>
    </source>
</evidence>
<gene>
    <name evidence="2" type="ORF">K435DRAFT_733431</name>
</gene>
<feature type="non-terminal residue" evidence="2">
    <location>
        <position position="278"/>
    </location>
</feature>
<evidence type="ECO:0000313" key="3">
    <source>
        <dbReference type="Proteomes" id="UP000297245"/>
    </source>
</evidence>
<keyword evidence="1" id="KW-0812">Transmembrane</keyword>
<feature type="transmembrane region" description="Helical" evidence="1">
    <location>
        <begin position="186"/>
        <end position="208"/>
    </location>
</feature>
<feature type="transmembrane region" description="Helical" evidence="1">
    <location>
        <begin position="220"/>
        <end position="245"/>
    </location>
</feature>
<evidence type="ECO:0000256" key="1">
    <source>
        <dbReference type="SAM" id="Phobius"/>
    </source>
</evidence>
<dbReference type="AlphaFoldDB" id="A0A4S8L6W7"/>
<reference evidence="2 3" key="1">
    <citation type="journal article" date="2019" name="Nat. Ecol. Evol.">
        <title>Megaphylogeny resolves global patterns of mushroom evolution.</title>
        <authorList>
            <person name="Varga T."/>
            <person name="Krizsan K."/>
            <person name="Foldi C."/>
            <person name="Dima B."/>
            <person name="Sanchez-Garcia M."/>
            <person name="Sanchez-Ramirez S."/>
            <person name="Szollosi G.J."/>
            <person name="Szarkandi J.G."/>
            <person name="Papp V."/>
            <person name="Albert L."/>
            <person name="Andreopoulos W."/>
            <person name="Angelini C."/>
            <person name="Antonin V."/>
            <person name="Barry K.W."/>
            <person name="Bougher N.L."/>
            <person name="Buchanan P."/>
            <person name="Buyck B."/>
            <person name="Bense V."/>
            <person name="Catcheside P."/>
            <person name="Chovatia M."/>
            <person name="Cooper J."/>
            <person name="Damon W."/>
            <person name="Desjardin D."/>
            <person name="Finy P."/>
            <person name="Geml J."/>
            <person name="Haridas S."/>
            <person name="Hughes K."/>
            <person name="Justo A."/>
            <person name="Karasinski D."/>
            <person name="Kautmanova I."/>
            <person name="Kiss B."/>
            <person name="Kocsube S."/>
            <person name="Kotiranta H."/>
            <person name="LaButti K.M."/>
            <person name="Lechner B.E."/>
            <person name="Liimatainen K."/>
            <person name="Lipzen A."/>
            <person name="Lukacs Z."/>
            <person name="Mihaltcheva S."/>
            <person name="Morgado L.N."/>
            <person name="Niskanen T."/>
            <person name="Noordeloos M.E."/>
            <person name="Ohm R.A."/>
            <person name="Ortiz-Santana B."/>
            <person name="Ovrebo C."/>
            <person name="Racz N."/>
            <person name="Riley R."/>
            <person name="Savchenko A."/>
            <person name="Shiryaev A."/>
            <person name="Soop K."/>
            <person name="Spirin V."/>
            <person name="Szebenyi C."/>
            <person name="Tomsovsky M."/>
            <person name="Tulloss R.E."/>
            <person name="Uehling J."/>
            <person name="Grigoriev I.V."/>
            <person name="Vagvolgyi C."/>
            <person name="Papp T."/>
            <person name="Martin F.M."/>
            <person name="Miettinen O."/>
            <person name="Hibbett D.S."/>
            <person name="Nagy L.G."/>
        </authorList>
    </citation>
    <scope>NUCLEOTIDE SEQUENCE [LARGE SCALE GENOMIC DNA]</scope>
    <source>
        <strain evidence="2 3">CBS 962.96</strain>
    </source>
</reference>
<feature type="transmembrane region" description="Helical" evidence="1">
    <location>
        <begin position="115"/>
        <end position="134"/>
    </location>
</feature>
<name>A0A4S8L6W7_DENBC</name>
<organism evidence="2 3">
    <name type="scientific">Dendrothele bispora (strain CBS 962.96)</name>
    <dbReference type="NCBI Taxonomy" id="1314807"/>
    <lineage>
        <taxon>Eukaryota</taxon>
        <taxon>Fungi</taxon>
        <taxon>Dikarya</taxon>
        <taxon>Basidiomycota</taxon>
        <taxon>Agaricomycotina</taxon>
        <taxon>Agaricomycetes</taxon>
        <taxon>Agaricomycetidae</taxon>
        <taxon>Agaricales</taxon>
        <taxon>Agaricales incertae sedis</taxon>
        <taxon>Dendrothele</taxon>
    </lineage>
</organism>
<keyword evidence="1" id="KW-1133">Transmembrane helix</keyword>
<feature type="transmembrane region" description="Helical" evidence="1">
    <location>
        <begin position="66"/>
        <end position="89"/>
    </location>
</feature>
<feature type="transmembrane region" description="Helical" evidence="1">
    <location>
        <begin position="6"/>
        <end position="34"/>
    </location>
</feature>
<keyword evidence="1" id="KW-0472">Membrane</keyword>
<sequence length="278" mass="31408">MPPITIFSAAVAGVIFPTFVYGAFFVLWFIAILFKLNHIAISTKHPYPYSRSHLFQVMSLALKHPLVIGVVLLFLFITGHWICQVIRFFDFVTQFQKNSVNPNFFFANLAEKPNVIQALFLQLSLVASDCIIIYRLWVIWGYNWHITIFPVLTTCGLSACSVGLIYQFSQYHEGDNVFRLPIGRWILSDAVLTLCTNGYCAILIAWKIRDAYKNTGNSKAVKLLAIFVESAALYMIWTIAFVISYETHTNIQLFVIDLGPALTGIACVMITIRAALGY</sequence>
<feature type="transmembrane region" description="Helical" evidence="1">
    <location>
        <begin position="251"/>
        <end position="276"/>
    </location>
</feature>
<keyword evidence="3" id="KW-1185">Reference proteome</keyword>
<protein>
    <submittedName>
        <fullName evidence="2">Uncharacterized protein</fullName>
    </submittedName>
</protein>